<dbReference type="Pfam" id="PF13602">
    <property type="entry name" value="ADH_zinc_N_2"/>
    <property type="match status" value="1"/>
</dbReference>
<name>A0A166JEY5_DAUCS</name>
<evidence type="ECO:0000313" key="1">
    <source>
        <dbReference type="EMBL" id="WOG85973.1"/>
    </source>
</evidence>
<dbReference type="InterPro" id="IPR013154">
    <property type="entry name" value="ADH-like_N"/>
</dbReference>
<accession>A0A166JEY5</accession>
<reference evidence="1" key="1">
    <citation type="journal article" date="2016" name="Nat. Genet.">
        <title>A high-quality carrot genome assembly provides new insights into carotenoid accumulation and asterid genome evolution.</title>
        <authorList>
            <person name="Iorizzo M."/>
            <person name="Ellison S."/>
            <person name="Senalik D."/>
            <person name="Zeng P."/>
            <person name="Satapoomin P."/>
            <person name="Huang J."/>
            <person name="Bowman M."/>
            <person name="Iovene M."/>
            <person name="Sanseverino W."/>
            <person name="Cavagnaro P."/>
            <person name="Yildiz M."/>
            <person name="Macko-Podgorni A."/>
            <person name="Moranska E."/>
            <person name="Grzebelus E."/>
            <person name="Grzebelus D."/>
            <person name="Ashrafi H."/>
            <person name="Zheng Z."/>
            <person name="Cheng S."/>
            <person name="Spooner D."/>
            <person name="Van Deynze A."/>
            <person name="Simon P."/>
        </authorList>
    </citation>
    <scope>NUCLEOTIDE SEQUENCE</scope>
    <source>
        <tissue evidence="1">Leaf</tissue>
    </source>
</reference>
<dbReference type="KEGG" id="dcr:108196475"/>
<dbReference type="CDD" id="cd08267">
    <property type="entry name" value="MDR1"/>
    <property type="match status" value="1"/>
</dbReference>
<dbReference type="SMART" id="SM00829">
    <property type="entry name" value="PKS_ER"/>
    <property type="match status" value="1"/>
</dbReference>
<dbReference type="PANTHER" id="PTHR44013:SF1">
    <property type="entry name" value="ZINC-TYPE ALCOHOL DEHYDROGENASE-LIKE PROTEIN C16A3.02C"/>
    <property type="match status" value="1"/>
</dbReference>
<gene>
    <name evidence="1" type="ORF">DCAR_0105166</name>
</gene>
<dbReference type="Pfam" id="PF08240">
    <property type="entry name" value="ADH_N"/>
    <property type="match status" value="1"/>
</dbReference>
<dbReference type="InterPro" id="IPR036291">
    <property type="entry name" value="NAD(P)-bd_dom_sf"/>
</dbReference>
<protein>
    <submittedName>
        <fullName evidence="1">Uncharacterized protein</fullName>
    </submittedName>
</protein>
<dbReference type="Gene3D" id="3.90.180.10">
    <property type="entry name" value="Medium-chain alcohol dehydrogenases, catalytic domain"/>
    <property type="match status" value="1"/>
</dbReference>
<dbReference type="InterPro" id="IPR052733">
    <property type="entry name" value="Chloroplast_QOR"/>
</dbReference>
<sequence>MEAVQYFKYGHDDLKHVEVPIPSPKKDEILIKVEAVGINPIDFKIQHGFLRPIAPKKFPHIPGSDIAGEVVDVGFTVTKFKKGDKVVAMLGTTTGGGLAEYAVAKQEVTVLRPLELSAGECAALGTPGLTAYQCLITAGVVLKKDGPPMNILITAASGGVGHYAVQLAKLGNTHVTVTCGSRNIDFVKSLGADVALDYRTPDGKALVGPSARRYDAVVHCTSGISWSTFENVLTSNGIVVDITPSPKSITTSVVKKLSCSKKTLHPLFVSHKAEDLQYLINLMLEGKLKTVVDSKYNFSKTQEAWAKSMEGHAVGKIIVEM</sequence>
<dbReference type="SUPFAM" id="SSF51735">
    <property type="entry name" value="NAD(P)-binding Rossmann-fold domains"/>
    <property type="match status" value="1"/>
</dbReference>
<dbReference type="Gene3D" id="3.40.50.720">
    <property type="entry name" value="NAD(P)-binding Rossmann-like Domain"/>
    <property type="match status" value="1"/>
</dbReference>
<evidence type="ECO:0000313" key="2">
    <source>
        <dbReference type="Proteomes" id="UP000077755"/>
    </source>
</evidence>
<dbReference type="AlphaFoldDB" id="A0A166JEY5"/>
<keyword evidence="2" id="KW-1185">Reference proteome</keyword>
<organism evidence="1 2">
    <name type="scientific">Daucus carota subsp. sativus</name>
    <name type="common">Carrot</name>
    <dbReference type="NCBI Taxonomy" id="79200"/>
    <lineage>
        <taxon>Eukaryota</taxon>
        <taxon>Viridiplantae</taxon>
        <taxon>Streptophyta</taxon>
        <taxon>Embryophyta</taxon>
        <taxon>Tracheophyta</taxon>
        <taxon>Spermatophyta</taxon>
        <taxon>Magnoliopsida</taxon>
        <taxon>eudicotyledons</taxon>
        <taxon>Gunneridae</taxon>
        <taxon>Pentapetalae</taxon>
        <taxon>asterids</taxon>
        <taxon>campanulids</taxon>
        <taxon>Apiales</taxon>
        <taxon>Apiaceae</taxon>
        <taxon>Apioideae</taxon>
        <taxon>Scandiceae</taxon>
        <taxon>Daucinae</taxon>
        <taxon>Daucus</taxon>
        <taxon>Daucus sect. Daucus</taxon>
    </lineage>
</organism>
<dbReference type="EMBL" id="CP093343">
    <property type="protein sequence ID" value="WOG85973.1"/>
    <property type="molecule type" value="Genomic_DNA"/>
</dbReference>
<dbReference type="Proteomes" id="UP000077755">
    <property type="component" value="Chromosome 1"/>
</dbReference>
<dbReference type="OMA" id="PPMNILI"/>
<reference evidence="1" key="2">
    <citation type="submission" date="2022-03" db="EMBL/GenBank/DDBJ databases">
        <title>Draft title - Genomic analysis of global carrot germplasm unveils the trajectory of domestication and the origin of high carotenoid orange carrot.</title>
        <authorList>
            <person name="Iorizzo M."/>
            <person name="Ellison S."/>
            <person name="Senalik D."/>
            <person name="Macko-Podgorni A."/>
            <person name="Grzebelus D."/>
            <person name="Bostan H."/>
            <person name="Rolling W."/>
            <person name="Curaba J."/>
            <person name="Simon P."/>
        </authorList>
    </citation>
    <scope>NUCLEOTIDE SEQUENCE</scope>
    <source>
        <tissue evidence="1">Leaf</tissue>
    </source>
</reference>
<dbReference type="OrthoDB" id="48317at2759"/>
<proteinExistence type="predicted"/>
<dbReference type="PANTHER" id="PTHR44013">
    <property type="entry name" value="ZINC-TYPE ALCOHOL DEHYDROGENASE-LIKE PROTEIN C16A3.02C"/>
    <property type="match status" value="1"/>
</dbReference>
<dbReference type="Gramene" id="KZN12090">
    <property type="protein sequence ID" value="KZN12090"/>
    <property type="gene ID" value="DCAR_004746"/>
</dbReference>
<dbReference type="InterPro" id="IPR020843">
    <property type="entry name" value="ER"/>
</dbReference>
<dbReference type="SUPFAM" id="SSF50129">
    <property type="entry name" value="GroES-like"/>
    <property type="match status" value="1"/>
</dbReference>
<dbReference type="GO" id="GO:0016491">
    <property type="term" value="F:oxidoreductase activity"/>
    <property type="evidence" value="ECO:0007669"/>
    <property type="project" value="InterPro"/>
</dbReference>
<dbReference type="InterPro" id="IPR011032">
    <property type="entry name" value="GroES-like_sf"/>
</dbReference>